<dbReference type="EMBL" id="CADEAL010000375">
    <property type="protein sequence ID" value="CAB1419238.1"/>
    <property type="molecule type" value="Genomic_DNA"/>
</dbReference>
<feature type="region of interest" description="Disordered" evidence="1">
    <location>
        <begin position="1"/>
        <end position="24"/>
    </location>
</feature>
<feature type="region of interest" description="Disordered" evidence="1">
    <location>
        <begin position="71"/>
        <end position="99"/>
    </location>
</feature>
<comment type="caution">
    <text evidence="2">The sequence shown here is derived from an EMBL/GenBank/DDBJ whole genome shotgun (WGS) entry which is preliminary data.</text>
</comment>
<reference evidence="2" key="1">
    <citation type="submission" date="2020-03" db="EMBL/GenBank/DDBJ databases">
        <authorList>
            <person name="Weist P."/>
        </authorList>
    </citation>
    <scope>NUCLEOTIDE SEQUENCE</scope>
</reference>
<name>A0A9N7YB39_PLEPL</name>
<sequence>MPQHLHEDALGLGASPPTELPYPPQASVFEAMQLKHRLMESPGVLALCKKGKRRGVFSRALSLSSPLNKLGGVRAGGREGSGNPATTRSSSEAVTPEAAAAPPLGSTAEALYPSHGRQQTGCGTRASPLINRCCLRPIKSFAAGEFCLHSDRLHFSHNSKGLNRSDPDLIAPLPTAWAQHSKEAKNHRGSFLVEKTALIGNHIRTHWIPLNTEK</sequence>
<proteinExistence type="predicted"/>
<feature type="compositionally biased region" description="Low complexity" evidence="1">
    <location>
        <begin position="89"/>
        <end position="99"/>
    </location>
</feature>
<organism evidence="2 3">
    <name type="scientific">Pleuronectes platessa</name>
    <name type="common">European plaice</name>
    <dbReference type="NCBI Taxonomy" id="8262"/>
    <lineage>
        <taxon>Eukaryota</taxon>
        <taxon>Metazoa</taxon>
        <taxon>Chordata</taxon>
        <taxon>Craniata</taxon>
        <taxon>Vertebrata</taxon>
        <taxon>Euteleostomi</taxon>
        <taxon>Actinopterygii</taxon>
        <taxon>Neopterygii</taxon>
        <taxon>Teleostei</taxon>
        <taxon>Neoteleostei</taxon>
        <taxon>Acanthomorphata</taxon>
        <taxon>Carangaria</taxon>
        <taxon>Pleuronectiformes</taxon>
        <taxon>Pleuronectoidei</taxon>
        <taxon>Pleuronectidae</taxon>
        <taxon>Pleuronectes</taxon>
    </lineage>
</organism>
<evidence type="ECO:0000313" key="3">
    <source>
        <dbReference type="Proteomes" id="UP001153269"/>
    </source>
</evidence>
<protein>
    <submittedName>
        <fullName evidence="2">Uncharacterized protein</fullName>
    </submittedName>
</protein>
<evidence type="ECO:0000256" key="1">
    <source>
        <dbReference type="SAM" id="MobiDB-lite"/>
    </source>
</evidence>
<accession>A0A9N7YB39</accession>
<keyword evidence="3" id="KW-1185">Reference proteome</keyword>
<evidence type="ECO:0000313" key="2">
    <source>
        <dbReference type="EMBL" id="CAB1419238.1"/>
    </source>
</evidence>
<gene>
    <name evidence="2" type="ORF">PLEPLA_LOCUS7066</name>
</gene>
<dbReference type="AlphaFoldDB" id="A0A9N7YB39"/>
<dbReference type="Proteomes" id="UP001153269">
    <property type="component" value="Unassembled WGS sequence"/>
</dbReference>